<dbReference type="Gene3D" id="3.60.20.10">
    <property type="entry name" value="Glutamine Phosphoribosylpyrophosphate, subunit 1, domain 1"/>
    <property type="match status" value="1"/>
</dbReference>
<evidence type="ECO:0000256" key="1">
    <source>
        <dbReference type="ARBA" id="ARBA00022605"/>
    </source>
</evidence>
<protein>
    <recommendedName>
        <fullName evidence="5">Asparagine synthetase domain-containing protein</fullName>
    </recommendedName>
</protein>
<feature type="domain" description="Asparagine synthetase" evidence="5">
    <location>
        <begin position="763"/>
        <end position="859"/>
    </location>
</feature>
<dbReference type="AlphaFoldDB" id="A0AAE0RXY0"/>
<dbReference type="SUPFAM" id="SSF56235">
    <property type="entry name" value="N-terminal nucleophile aminohydrolases (Ntn hydrolases)"/>
    <property type="match status" value="1"/>
</dbReference>
<dbReference type="EMBL" id="JAEAOA010001781">
    <property type="protein sequence ID" value="KAK3581649.1"/>
    <property type="molecule type" value="Genomic_DNA"/>
</dbReference>
<name>A0AAE0RXY0_9BIVA</name>
<keyword evidence="3" id="KW-0315">Glutamine amidotransferase</keyword>
<dbReference type="InterPro" id="IPR029055">
    <property type="entry name" value="Ntn_hydrolases_N"/>
</dbReference>
<evidence type="ECO:0000256" key="4">
    <source>
        <dbReference type="SAM" id="MobiDB-lite"/>
    </source>
</evidence>
<dbReference type="Proteomes" id="UP001195483">
    <property type="component" value="Unassembled WGS sequence"/>
</dbReference>
<feature type="compositionally biased region" description="Basic and acidic residues" evidence="4">
    <location>
        <begin position="646"/>
        <end position="657"/>
    </location>
</feature>
<dbReference type="PANTHER" id="PTHR45937">
    <property type="entry name" value="ASPARAGINE SYNTHETASE DOMAIN-CONTAINING PROTEIN 1"/>
    <property type="match status" value="1"/>
</dbReference>
<evidence type="ECO:0000259" key="5">
    <source>
        <dbReference type="Pfam" id="PF00733"/>
    </source>
</evidence>
<feature type="region of interest" description="Disordered" evidence="4">
    <location>
        <begin position="391"/>
        <end position="412"/>
    </location>
</feature>
<feature type="region of interest" description="Disordered" evidence="4">
    <location>
        <begin position="646"/>
        <end position="670"/>
    </location>
</feature>
<evidence type="ECO:0000256" key="3">
    <source>
        <dbReference type="ARBA" id="ARBA00022962"/>
    </source>
</evidence>
<accession>A0AAE0RXY0</accession>
<reference evidence="6" key="2">
    <citation type="journal article" date="2021" name="Genome Biol. Evol.">
        <title>Developing a high-quality reference genome for a parasitic bivalve with doubly uniparental inheritance (Bivalvia: Unionida).</title>
        <authorList>
            <person name="Smith C.H."/>
        </authorList>
    </citation>
    <scope>NUCLEOTIDE SEQUENCE</scope>
    <source>
        <strain evidence="6">CHS0354</strain>
        <tissue evidence="6">Mantle</tissue>
    </source>
</reference>
<dbReference type="GO" id="GO:0004066">
    <property type="term" value="F:asparagine synthase (glutamine-hydrolyzing) activity"/>
    <property type="evidence" value="ECO:0007669"/>
    <property type="project" value="InterPro"/>
</dbReference>
<dbReference type="GO" id="GO:0006529">
    <property type="term" value="P:asparagine biosynthetic process"/>
    <property type="evidence" value="ECO:0007669"/>
    <property type="project" value="UniProtKB-KW"/>
</dbReference>
<keyword evidence="2" id="KW-0061">Asparagine biosynthesis</keyword>
<reference evidence="6" key="3">
    <citation type="submission" date="2023-05" db="EMBL/GenBank/DDBJ databases">
        <authorList>
            <person name="Smith C.H."/>
        </authorList>
    </citation>
    <scope>NUCLEOTIDE SEQUENCE</scope>
    <source>
        <strain evidence="6">CHS0354</strain>
        <tissue evidence="6">Mantle</tissue>
    </source>
</reference>
<evidence type="ECO:0000313" key="6">
    <source>
        <dbReference type="EMBL" id="KAK3581649.1"/>
    </source>
</evidence>
<evidence type="ECO:0000313" key="7">
    <source>
        <dbReference type="Proteomes" id="UP001195483"/>
    </source>
</evidence>
<dbReference type="Gene3D" id="3.40.50.620">
    <property type="entry name" value="HUPs"/>
    <property type="match status" value="1"/>
</dbReference>
<comment type="caution">
    <text evidence="6">The sequence shown here is derived from an EMBL/GenBank/DDBJ whole genome shotgun (WGS) entry which is preliminary data.</text>
</comment>
<gene>
    <name evidence="6" type="ORF">CHS0354_029831</name>
</gene>
<keyword evidence="7" id="KW-1185">Reference proteome</keyword>
<dbReference type="PANTHER" id="PTHR45937:SF1">
    <property type="entry name" value="ASPARAGINE SYNTHETASE DOMAIN-CONTAINING PROTEIN 1"/>
    <property type="match status" value="1"/>
</dbReference>
<sequence>MCGICCVFGPVDHDFITDKGYIRGHSRLANRGPDFASECHLQIDKQFDLLLSGFVLHLRGKLTPQPAQHQNGDYLLLNGEIFGGIQVDKVENDTRKLLQLLASDHSISHVLTTLALIKGPWSIIYWQNSSKHLWFGRDVFGRRSLLWHLPENESDVFALSSVQIQPLTFHEVPSVGIFCFDLSSPPATRHYPAFKITLFPWKNAVWPGTSIHVTKEDKDIQTDKTTGLADDLKLLSCEIRNRSQSSDHTDCKEAGSKLYPDYSSLKVTFEINLDIEVESRMPLICREIVQVSKQHYDQAIGGPQAYLRNLLEADDNVGMIVQQLVDVLQTAVKIRVFNQPRNSTGQGKYRRIKETASSLKYFHLSTNRSDHSFNSVDKDKIQSDESITAKIHENDNTSSSGQLDTSNFDKNDNKKNEGLRIVACNVKSCERNNSSGSQREYLDLCMGESEQAVMVSDHAANCPNAADKESVRKSTIKDKFIEETCNREREGRNKCTADDNLNHLSDESDLPAKCLNADQTDLPAKCLNADQTDLPVKCLDADQSDLPAKCLNADQTDLPAKCLNAEQSDLPAKCLNADQTDLPAKCLNADQSDCTSDHKDECIVSDAKVAILFSGGIDSTVIAALADRCVPTEESIDLLNVAFEKQQQEPKEGDSQRARKPQPFDQDRWSVPDRVTGQLALQELSELNPSRRWNFIEVNVTHDQLQEARTRHIRHLVYPLTTVLDDSIGCAVWFAAKGDGILRNGSQAGLNIKSIAKVILCGMGADEQLVGYARHRVKFREQGWAGLLEEIELEITRISSRNLGRDDRVITDHGKESRLPFLDEDVVEFLSSLPLNQKADLSFPRGLGEKLLLRLAAIKLGLEKTSTFPKRAIQFGSRIAKMENSKEKASDTCDRLKD</sequence>
<feature type="compositionally biased region" description="Polar residues" evidence="4">
    <location>
        <begin position="396"/>
        <end position="406"/>
    </location>
</feature>
<dbReference type="InterPro" id="IPR001962">
    <property type="entry name" value="Asn_synthase"/>
</dbReference>
<proteinExistence type="predicted"/>
<evidence type="ECO:0000256" key="2">
    <source>
        <dbReference type="ARBA" id="ARBA00022888"/>
    </source>
</evidence>
<feature type="domain" description="Asparagine synthetase" evidence="5">
    <location>
        <begin position="601"/>
        <end position="649"/>
    </location>
</feature>
<organism evidence="6 7">
    <name type="scientific">Potamilus streckersoni</name>
    <dbReference type="NCBI Taxonomy" id="2493646"/>
    <lineage>
        <taxon>Eukaryota</taxon>
        <taxon>Metazoa</taxon>
        <taxon>Spiralia</taxon>
        <taxon>Lophotrochozoa</taxon>
        <taxon>Mollusca</taxon>
        <taxon>Bivalvia</taxon>
        <taxon>Autobranchia</taxon>
        <taxon>Heteroconchia</taxon>
        <taxon>Palaeoheterodonta</taxon>
        <taxon>Unionida</taxon>
        <taxon>Unionoidea</taxon>
        <taxon>Unionidae</taxon>
        <taxon>Ambleminae</taxon>
        <taxon>Lampsilini</taxon>
        <taxon>Potamilus</taxon>
    </lineage>
</organism>
<dbReference type="CDD" id="cd01991">
    <property type="entry name" value="Asn_synthase_B_C"/>
    <property type="match status" value="1"/>
</dbReference>
<dbReference type="InterPro" id="IPR051857">
    <property type="entry name" value="Asn_synthetase_domain"/>
</dbReference>
<dbReference type="InterPro" id="IPR014729">
    <property type="entry name" value="Rossmann-like_a/b/a_fold"/>
</dbReference>
<keyword evidence="1" id="KW-0028">Amino-acid biosynthesis</keyword>
<dbReference type="Pfam" id="PF00733">
    <property type="entry name" value="Asn_synthase"/>
    <property type="match status" value="2"/>
</dbReference>
<reference evidence="6" key="1">
    <citation type="journal article" date="2021" name="Genome Biol. Evol.">
        <title>A High-Quality Reference Genome for a Parasitic Bivalve with Doubly Uniparental Inheritance (Bivalvia: Unionida).</title>
        <authorList>
            <person name="Smith C.H."/>
        </authorList>
    </citation>
    <scope>NUCLEOTIDE SEQUENCE</scope>
    <source>
        <strain evidence="6">CHS0354</strain>
    </source>
</reference>
<dbReference type="SUPFAM" id="SSF52402">
    <property type="entry name" value="Adenine nucleotide alpha hydrolases-like"/>
    <property type="match status" value="1"/>
</dbReference>